<accession>A0ACB9ZZB6</accession>
<dbReference type="Proteomes" id="UP001060085">
    <property type="component" value="Linkage Group LG07"/>
</dbReference>
<evidence type="ECO:0000313" key="1">
    <source>
        <dbReference type="EMBL" id="KAI5653859.1"/>
    </source>
</evidence>
<comment type="caution">
    <text evidence="1">The sequence shown here is derived from an EMBL/GenBank/DDBJ whole genome shotgun (WGS) entry which is preliminary data.</text>
</comment>
<evidence type="ECO:0000313" key="2">
    <source>
        <dbReference type="Proteomes" id="UP001060085"/>
    </source>
</evidence>
<keyword evidence="2" id="KW-1185">Reference proteome</keyword>
<gene>
    <name evidence="1" type="ORF">M9H77_31046</name>
</gene>
<name>A0ACB9ZZB6_CATRO</name>
<proteinExistence type="predicted"/>
<dbReference type="EMBL" id="CM044707">
    <property type="protein sequence ID" value="KAI5653859.1"/>
    <property type="molecule type" value="Genomic_DNA"/>
</dbReference>
<organism evidence="1 2">
    <name type="scientific">Catharanthus roseus</name>
    <name type="common">Madagascar periwinkle</name>
    <name type="synonym">Vinca rosea</name>
    <dbReference type="NCBI Taxonomy" id="4058"/>
    <lineage>
        <taxon>Eukaryota</taxon>
        <taxon>Viridiplantae</taxon>
        <taxon>Streptophyta</taxon>
        <taxon>Embryophyta</taxon>
        <taxon>Tracheophyta</taxon>
        <taxon>Spermatophyta</taxon>
        <taxon>Magnoliopsida</taxon>
        <taxon>eudicotyledons</taxon>
        <taxon>Gunneridae</taxon>
        <taxon>Pentapetalae</taxon>
        <taxon>asterids</taxon>
        <taxon>lamiids</taxon>
        <taxon>Gentianales</taxon>
        <taxon>Apocynaceae</taxon>
        <taxon>Rauvolfioideae</taxon>
        <taxon>Vinceae</taxon>
        <taxon>Catharanthinae</taxon>
        <taxon>Catharanthus</taxon>
    </lineage>
</organism>
<sequence>MNFYTNGINSFFASESLCVQNFEDSRIEDKGRSIEKEFGICLEDLPISPCLNTSLYFHENFETKVEIRFEMFKAIVCEFLKVNMRDDSFENLRKEKNFFYHLPFKDVVINPFLDLQDFYTLDCVFIWRTIVNLEWVKKQSLPSTIWSTLSSTVAL</sequence>
<reference evidence="2" key="1">
    <citation type="journal article" date="2023" name="Nat. Plants">
        <title>Single-cell RNA sequencing provides a high-resolution roadmap for understanding the multicellular compartmentation of specialized metabolism.</title>
        <authorList>
            <person name="Sun S."/>
            <person name="Shen X."/>
            <person name="Li Y."/>
            <person name="Li Y."/>
            <person name="Wang S."/>
            <person name="Li R."/>
            <person name="Zhang H."/>
            <person name="Shen G."/>
            <person name="Guo B."/>
            <person name="Wei J."/>
            <person name="Xu J."/>
            <person name="St-Pierre B."/>
            <person name="Chen S."/>
            <person name="Sun C."/>
        </authorList>
    </citation>
    <scope>NUCLEOTIDE SEQUENCE [LARGE SCALE GENOMIC DNA]</scope>
</reference>
<protein>
    <submittedName>
        <fullName evidence="1">Uncharacterized protein</fullName>
    </submittedName>
</protein>